<dbReference type="InterPro" id="IPR004715">
    <property type="entry name" value="PTS_IIA_fruc"/>
</dbReference>
<dbReference type="GO" id="GO:0008982">
    <property type="term" value="F:protein-N(PI)-phosphohistidine-sugar phosphotransferase activity"/>
    <property type="evidence" value="ECO:0007669"/>
    <property type="project" value="InterPro"/>
</dbReference>
<evidence type="ECO:0000313" key="8">
    <source>
        <dbReference type="Proteomes" id="UP000005950"/>
    </source>
</evidence>
<evidence type="ECO:0000256" key="2">
    <source>
        <dbReference type="ARBA" id="ARBA00022553"/>
    </source>
</evidence>
<evidence type="ECO:0000259" key="6">
    <source>
        <dbReference type="PROSITE" id="PS51094"/>
    </source>
</evidence>
<evidence type="ECO:0000256" key="5">
    <source>
        <dbReference type="ARBA" id="ARBA00022683"/>
    </source>
</evidence>
<dbReference type="Pfam" id="PF00359">
    <property type="entry name" value="PTS_EIIA_2"/>
    <property type="match status" value="1"/>
</dbReference>
<dbReference type="EMBL" id="ACCF01000012">
    <property type="protein sequence ID" value="EEF69558.1"/>
    <property type="molecule type" value="Genomic_DNA"/>
</dbReference>
<keyword evidence="1" id="KW-0813">Transport</keyword>
<dbReference type="GeneID" id="83014533"/>
<dbReference type="PROSITE" id="PS00372">
    <property type="entry name" value="PTS_EIIA_TYPE_2_HIS"/>
    <property type="match status" value="1"/>
</dbReference>
<organism evidence="7 8">
    <name type="scientific">Holdemania filiformis DSM 12042</name>
    <dbReference type="NCBI Taxonomy" id="545696"/>
    <lineage>
        <taxon>Bacteria</taxon>
        <taxon>Bacillati</taxon>
        <taxon>Bacillota</taxon>
        <taxon>Erysipelotrichia</taxon>
        <taxon>Erysipelotrichales</taxon>
        <taxon>Erysipelotrichaceae</taxon>
        <taxon>Holdemania</taxon>
    </lineage>
</organism>
<feature type="domain" description="PTS EIIA type-2" evidence="6">
    <location>
        <begin position="8"/>
        <end position="154"/>
    </location>
</feature>
<dbReference type="InterPro" id="IPR051541">
    <property type="entry name" value="PTS_SugarTrans_NitroReg"/>
</dbReference>
<evidence type="ECO:0000256" key="1">
    <source>
        <dbReference type="ARBA" id="ARBA00022448"/>
    </source>
</evidence>
<dbReference type="Proteomes" id="UP000005950">
    <property type="component" value="Unassembled WGS sequence"/>
</dbReference>
<dbReference type="SUPFAM" id="SSF55804">
    <property type="entry name" value="Phoshotransferase/anion transport protein"/>
    <property type="match status" value="1"/>
</dbReference>
<dbReference type="NCBIfam" id="TIGR00848">
    <property type="entry name" value="fruA"/>
    <property type="match status" value="1"/>
</dbReference>
<comment type="caution">
    <text evidence="7">The sequence shown here is derived from an EMBL/GenBank/DDBJ whole genome shotgun (WGS) entry which is preliminary data.</text>
</comment>
<keyword evidence="3" id="KW-0762">Sugar transport</keyword>
<dbReference type="Gene3D" id="3.40.930.10">
    <property type="entry name" value="Mannitol-specific EII, Chain A"/>
    <property type="match status" value="1"/>
</dbReference>
<evidence type="ECO:0000256" key="4">
    <source>
        <dbReference type="ARBA" id="ARBA00022679"/>
    </source>
</evidence>
<keyword evidence="4 7" id="KW-0808">Transferase</keyword>
<sequence length="156" mass="17212">MMELNLKEVLDERVITTALDVKDKEEALRKMSGMLLANGYIADVDQFMEDIYLREAEGITGIGNGVAIPHGKSKSVTRIGIAIAKLKQAIAWESLDNQKVDLIFLFCVSSDKDFAKNHMRLLSKVAARIADDDLLNQIKDSGQPQEIVSLMCGESA</sequence>
<dbReference type="InterPro" id="IPR016152">
    <property type="entry name" value="PTrfase/Anion_transptr"/>
</dbReference>
<dbReference type="GO" id="GO:0009401">
    <property type="term" value="P:phosphoenolpyruvate-dependent sugar phosphotransferase system"/>
    <property type="evidence" value="ECO:0007669"/>
    <property type="project" value="UniProtKB-KW"/>
</dbReference>
<dbReference type="GO" id="GO:0016020">
    <property type="term" value="C:membrane"/>
    <property type="evidence" value="ECO:0007669"/>
    <property type="project" value="InterPro"/>
</dbReference>
<keyword evidence="2" id="KW-0597">Phosphoprotein</keyword>
<evidence type="ECO:0000256" key="3">
    <source>
        <dbReference type="ARBA" id="ARBA00022597"/>
    </source>
</evidence>
<dbReference type="CDD" id="cd00211">
    <property type="entry name" value="PTS_IIA_fru"/>
    <property type="match status" value="1"/>
</dbReference>
<reference evidence="7 8" key="1">
    <citation type="submission" date="2008-12" db="EMBL/GenBank/DDBJ databases">
        <authorList>
            <person name="Fulton L."/>
            <person name="Clifton S."/>
            <person name="Fulton B."/>
            <person name="Xu J."/>
            <person name="Minx P."/>
            <person name="Pepin K.H."/>
            <person name="Johnson M."/>
            <person name="Bhonagiri V."/>
            <person name="Nash W.E."/>
            <person name="Mardis E.R."/>
            <person name="Wilson R.K."/>
        </authorList>
    </citation>
    <scope>NUCLEOTIDE SEQUENCE [LARGE SCALE GENOMIC DNA]</scope>
    <source>
        <strain evidence="7 8">DSM 12042</strain>
    </source>
</reference>
<dbReference type="PANTHER" id="PTHR47738">
    <property type="entry name" value="PTS SYSTEM FRUCTOSE-LIKE EIIA COMPONENT-RELATED"/>
    <property type="match status" value="1"/>
</dbReference>
<gene>
    <name evidence="7" type="ORF">HOLDEFILI_00276</name>
</gene>
<evidence type="ECO:0000313" key="7">
    <source>
        <dbReference type="EMBL" id="EEF69558.1"/>
    </source>
</evidence>
<dbReference type="InterPro" id="IPR002178">
    <property type="entry name" value="PTS_EIIA_type-2_dom"/>
</dbReference>
<keyword evidence="5" id="KW-0598">Phosphotransferase system</keyword>
<name>B9Y3A1_9FIRM</name>
<dbReference type="STRING" id="545696.HOLDEFILI_00276"/>
<dbReference type="PROSITE" id="PS51094">
    <property type="entry name" value="PTS_EIIA_TYPE_2"/>
    <property type="match status" value="1"/>
</dbReference>
<reference evidence="7 8" key="2">
    <citation type="submission" date="2009-02" db="EMBL/GenBank/DDBJ databases">
        <title>Draft genome sequence of Holdemania filiformis DSM 12042.</title>
        <authorList>
            <person name="Sudarsanam P."/>
            <person name="Ley R."/>
            <person name="Guruge J."/>
            <person name="Turnbaugh P.J."/>
            <person name="Mahowald M."/>
            <person name="Liep D."/>
            <person name="Gordon J."/>
        </authorList>
    </citation>
    <scope>NUCLEOTIDE SEQUENCE [LARGE SCALE GENOMIC DNA]</scope>
    <source>
        <strain evidence="7 8">DSM 12042</strain>
    </source>
</reference>
<keyword evidence="7" id="KW-0670">Pyruvate</keyword>
<dbReference type="PANTHER" id="PTHR47738:SF2">
    <property type="entry name" value="PTS SYSTEM FRUCTOSE-LIKE EIIA COMPONENT"/>
    <property type="match status" value="1"/>
</dbReference>
<dbReference type="HOGENOM" id="CLU_072531_5_1_9"/>
<dbReference type="AlphaFoldDB" id="B9Y3A1"/>
<protein>
    <submittedName>
        <fullName evidence="7">Phosphoenolpyruvate-dependent sugar phosphotransferase system, EIIA 2</fullName>
    </submittedName>
</protein>
<dbReference type="RefSeq" id="WP_006057493.1">
    <property type="nucleotide sequence ID" value="NZ_GG657552.1"/>
</dbReference>
<dbReference type="eggNOG" id="COG1762">
    <property type="taxonomic scope" value="Bacteria"/>
</dbReference>
<proteinExistence type="predicted"/>
<accession>B9Y3A1</accession>